<protein>
    <submittedName>
        <fullName evidence="1">Uncharacterized protein</fullName>
    </submittedName>
</protein>
<sequence>MQSAFWSAGWLAENTVADMQMWVSGRVGTPITVADTQRRAGWHADYCSWYADVGADWTLGSYPYHEALERMTKNDVKYRFMINIENSLKRHRGLPRNGGSNQLNILQNSVIMLKK</sequence>
<gene>
    <name evidence="1" type="ORF">DCAF_LOCUS14023</name>
</gene>
<dbReference type="AlphaFoldDB" id="A0AAV1RRL9"/>
<dbReference type="Proteomes" id="UP001314170">
    <property type="component" value="Unassembled WGS sequence"/>
</dbReference>
<reference evidence="1 2" key="1">
    <citation type="submission" date="2024-01" db="EMBL/GenBank/DDBJ databases">
        <authorList>
            <person name="Waweru B."/>
        </authorList>
    </citation>
    <scope>NUCLEOTIDE SEQUENCE [LARGE SCALE GENOMIC DNA]</scope>
</reference>
<dbReference type="EMBL" id="CAWUPB010001156">
    <property type="protein sequence ID" value="CAK7338975.1"/>
    <property type="molecule type" value="Genomic_DNA"/>
</dbReference>
<keyword evidence="2" id="KW-1185">Reference proteome</keyword>
<evidence type="ECO:0000313" key="2">
    <source>
        <dbReference type="Proteomes" id="UP001314170"/>
    </source>
</evidence>
<name>A0AAV1RRL9_9ROSI</name>
<accession>A0AAV1RRL9</accession>
<comment type="caution">
    <text evidence="1">The sequence shown here is derived from an EMBL/GenBank/DDBJ whole genome shotgun (WGS) entry which is preliminary data.</text>
</comment>
<proteinExistence type="predicted"/>
<evidence type="ECO:0000313" key="1">
    <source>
        <dbReference type="EMBL" id="CAK7338975.1"/>
    </source>
</evidence>
<organism evidence="1 2">
    <name type="scientific">Dovyalis caffra</name>
    <dbReference type="NCBI Taxonomy" id="77055"/>
    <lineage>
        <taxon>Eukaryota</taxon>
        <taxon>Viridiplantae</taxon>
        <taxon>Streptophyta</taxon>
        <taxon>Embryophyta</taxon>
        <taxon>Tracheophyta</taxon>
        <taxon>Spermatophyta</taxon>
        <taxon>Magnoliopsida</taxon>
        <taxon>eudicotyledons</taxon>
        <taxon>Gunneridae</taxon>
        <taxon>Pentapetalae</taxon>
        <taxon>rosids</taxon>
        <taxon>fabids</taxon>
        <taxon>Malpighiales</taxon>
        <taxon>Salicaceae</taxon>
        <taxon>Flacourtieae</taxon>
        <taxon>Dovyalis</taxon>
    </lineage>
</organism>